<dbReference type="InterPro" id="IPR004841">
    <property type="entry name" value="AA-permease/SLC12A_dom"/>
</dbReference>
<evidence type="ECO:0000256" key="6">
    <source>
        <dbReference type="ARBA" id="ARBA00023136"/>
    </source>
</evidence>
<dbReference type="GeneID" id="87955150"/>
<evidence type="ECO:0000313" key="10">
    <source>
        <dbReference type="Proteomes" id="UP001329825"/>
    </source>
</evidence>
<evidence type="ECO:0000256" key="7">
    <source>
        <dbReference type="SAM" id="Phobius"/>
    </source>
</evidence>
<dbReference type="Gene3D" id="1.20.1740.10">
    <property type="entry name" value="Amino acid/polyamine transporter I"/>
    <property type="match status" value="1"/>
</dbReference>
<dbReference type="PROSITE" id="PS00218">
    <property type="entry name" value="AMINO_ACID_PERMEASE_1"/>
    <property type="match status" value="1"/>
</dbReference>
<name>A0ABZ1CWD1_9TREE</name>
<proteinExistence type="predicted"/>
<dbReference type="Pfam" id="PF00324">
    <property type="entry name" value="AA_permease"/>
    <property type="match status" value="2"/>
</dbReference>
<evidence type="ECO:0000313" key="9">
    <source>
        <dbReference type="EMBL" id="WRT66067.1"/>
    </source>
</evidence>
<evidence type="ECO:0000256" key="1">
    <source>
        <dbReference type="ARBA" id="ARBA00004141"/>
    </source>
</evidence>
<keyword evidence="5 7" id="KW-1133">Transmembrane helix</keyword>
<evidence type="ECO:0000256" key="4">
    <source>
        <dbReference type="ARBA" id="ARBA00022970"/>
    </source>
</evidence>
<keyword evidence="6 7" id="KW-0472">Membrane</keyword>
<feature type="transmembrane region" description="Helical" evidence="7">
    <location>
        <begin position="340"/>
        <end position="357"/>
    </location>
</feature>
<keyword evidence="4" id="KW-0029">Amino-acid transport</keyword>
<feature type="transmembrane region" description="Helical" evidence="7">
    <location>
        <begin position="78"/>
        <end position="100"/>
    </location>
</feature>
<comment type="subcellular location">
    <subcellularLocation>
        <location evidence="1">Membrane</location>
        <topology evidence="1">Multi-pass membrane protein</topology>
    </subcellularLocation>
</comment>
<evidence type="ECO:0000259" key="8">
    <source>
        <dbReference type="Pfam" id="PF00324"/>
    </source>
</evidence>
<accession>A0ABZ1CWD1</accession>
<feature type="transmembrane region" description="Helical" evidence="7">
    <location>
        <begin position="120"/>
        <end position="150"/>
    </location>
</feature>
<feature type="transmembrane region" description="Helical" evidence="7">
    <location>
        <begin position="434"/>
        <end position="451"/>
    </location>
</feature>
<keyword evidence="3 7" id="KW-0812">Transmembrane</keyword>
<feature type="transmembrane region" description="Helical" evidence="7">
    <location>
        <begin position="289"/>
        <end position="312"/>
    </location>
</feature>
<dbReference type="InterPro" id="IPR050524">
    <property type="entry name" value="APC_YAT"/>
</dbReference>
<evidence type="ECO:0000256" key="2">
    <source>
        <dbReference type="ARBA" id="ARBA00022448"/>
    </source>
</evidence>
<feature type="transmembrane region" description="Helical" evidence="7">
    <location>
        <begin position="49"/>
        <end position="66"/>
    </location>
</feature>
<reference evidence="9 10" key="1">
    <citation type="submission" date="2024-01" db="EMBL/GenBank/DDBJ databases">
        <title>Comparative genomics of Cryptococcus and Kwoniella reveals pathogenesis evolution and contrasting modes of karyotype evolution via chromosome fusion or intercentromeric recombination.</title>
        <authorList>
            <person name="Coelho M.A."/>
            <person name="David-Palma M."/>
            <person name="Shea T."/>
            <person name="Bowers K."/>
            <person name="McGinley-Smith S."/>
            <person name="Mohammad A.W."/>
            <person name="Gnirke A."/>
            <person name="Yurkov A.M."/>
            <person name="Nowrousian M."/>
            <person name="Sun S."/>
            <person name="Cuomo C.A."/>
            <person name="Heitman J."/>
        </authorList>
    </citation>
    <scope>NUCLEOTIDE SEQUENCE [LARGE SCALE GENOMIC DNA]</scope>
    <source>
        <strain evidence="9">CBS 11374</strain>
    </source>
</reference>
<gene>
    <name evidence="9" type="ORF">IL334_003019</name>
</gene>
<dbReference type="EMBL" id="CP141884">
    <property type="protein sequence ID" value="WRT66067.1"/>
    <property type="molecule type" value="Genomic_DNA"/>
</dbReference>
<evidence type="ECO:0000256" key="5">
    <source>
        <dbReference type="ARBA" id="ARBA00022989"/>
    </source>
</evidence>
<feature type="transmembrane region" description="Helical" evidence="7">
    <location>
        <begin position="156"/>
        <end position="172"/>
    </location>
</feature>
<keyword evidence="2" id="KW-0813">Transport</keyword>
<sequence>MSDSSPKIDKQDVASIGLYPVNGTTELPVEGVDIALNGQRLPKRTLTQAQIALMALAPTVGTGYFVNTLVKAGPLPLFLGYCFWCFIAWCINECAAEMVVRTPISSSFSRFCSRWVDEAYGVAIAWNVWLGIISFFVFELTAFCAVVNYWKEVNPAILISALLVTFGILQLWDNRYFGRVEFVAVTFKGAGPQLAAFVDVLLNASFAVAGPDAISNVAGDARRPRKSLPLAFKSIGTLALGCLTPYNDASLVAAIKTGAPGAARSAWVAGITRLGIRESSIDAILADQVAVLPSIVNAGLLLTIFSAANFLLFSSSRVLHGLALDGYTFSILKRTNRNGVPVYCVAINLLVGCLAYLQCSSGTVVVLDWFTSLANAGQIIIWIAMLTAYLSFYRACKAQGIDRNSFVIQLQALIDNQLNGYAVFLKGEWSTPDFIYAYFAIWWGLAWYIGWKLWKRTPFIKPAEADLFRDIPEIDAQEAEEMQAEALIPTRKEKILSFIF</sequence>
<evidence type="ECO:0000256" key="3">
    <source>
        <dbReference type="ARBA" id="ARBA00022692"/>
    </source>
</evidence>
<feature type="domain" description="Amino acid permease/ SLC12A" evidence="8">
    <location>
        <begin position="51"/>
        <end position="189"/>
    </location>
</feature>
<dbReference type="Proteomes" id="UP001329825">
    <property type="component" value="Chromosome 4"/>
</dbReference>
<keyword evidence="10" id="KW-1185">Reference proteome</keyword>
<dbReference type="InterPro" id="IPR004840">
    <property type="entry name" value="Amino_acid_permease_CS"/>
</dbReference>
<dbReference type="RefSeq" id="XP_062790807.1">
    <property type="nucleotide sequence ID" value="XM_062934756.1"/>
</dbReference>
<dbReference type="PANTHER" id="PTHR43341">
    <property type="entry name" value="AMINO ACID PERMEASE"/>
    <property type="match status" value="1"/>
</dbReference>
<feature type="transmembrane region" description="Helical" evidence="7">
    <location>
        <begin position="369"/>
        <end position="392"/>
    </location>
</feature>
<organism evidence="9 10">
    <name type="scientific">Kwoniella shivajii</name>
    <dbReference type="NCBI Taxonomy" id="564305"/>
    <lineage>
        <taxon>Eukaryota</taxon>
        <taxon>Fungi</taxon>
        <taxon>Dikarya</taxon>
        <taxon>Basidiomycota</taxon>
        <taxon>Agaricomycotina</taxon>
        <taxon>Tremellomycetes</taxon>
        <taxon>Tremellales</taxon>
        <taxon>Cryptococcaceae</taxon>
        <taxon>Kwoniella</taxon>
    </lineage>
</organism>
<dbReference type="PANTHER" id="PTHR43341:SF15">
    <property type="entry name" value="GENERAL AMINO ACID PERMEASE AGP2"/>
    <property type="match status" value="1"/>
</dbReference>
<protein>
    <recommendedName>
        <fullName evidence="8">Amino acid permease/ SLC12A domain-containing protein</fullName>
    </recommendedName>
</protein>
<feature type="domain" description="Amino acid permease/ SLC12A" evidence="8">
    <location>
        <begin position="194"/>
        <end position="459"/>
    </location>
</feature>